<gene>
    <name evidence="1" type="ORF">Q7514_17285</name>
</gene>
<accession>A0ABU7LCJ3</accession>
<dbReference type="EMBL" id="JAUTXY010000007">
    <property type="protein sequence ID" value="MEE2059274.1"/>
    <property type="molecule type" value="Genomic_DNA"/>
</dbReference>
<dbReference type="RefSeq" id="WP_330134512.1">
    <property type="nucleotide sequence ID" value="NZ_JAUTXY010000007.1"/>
</dbReference>
<dbReference type="Proteomes" id="UP001336020">
    <property type="component" value="Unassembled WGS sequence"/>
</dbReference>
<keyword evidence="2" id="KW-1185">Reference proteome</keyword>
<sequence length="276" mass="28217">MKLGSAFSMPLRVGLAAADSALLVAETVIGTIRIAVSPATYSALGAVGLNDTRDSIGLLQQVSRLTADDRGLGQALRPGGPLDRLLAAGGPVDRLTAPGGPLERLLEPGGALDRLTVPGGALDRVLADDGALDRLLSEGGLLDRITAPDGPLERLLAQDGAVERLTAPGGLVDTALRPGGVMERALAEGGTLDVLLSERGALERLLAEGGPLDQIVSLSETLASLTPGIIRMNASVDTLQETVELLRGAVGPLGDLAGKLPGRWLRSSKGEILPPP</sequence>
<protein>
    <submittedName>
        <fullName evidence="1">ABC transporter</fullName>
    </submittedName>
</protein>
<name>A0ABU7LCJ3_9NOCA</name>
<evidence type="ECO:0000313" key="2">
    <source>
        <dbReference type="Proteomes" id="UP001336020"/>
    </source>
</evidence>
<proteinExistence type="predicted"/>
<reference evidence="1 2" key="1">
    <citation type="submission" date="2023-07" db="EMBL/GenBank/DDBJ databases">
        <authorList>
            <person name="Girao M."/>
            <person name="Carvalho M.F."/>
        </authorList>
    </citation>
    <scope>NUCLEOTIDE SEQUENCE [LARGE SCALE GENOMIC DNA]</scope>
    <source>
        <strain evidence="1 2">YIM65754</strain>
    </source>
</reference>
<evidence type="ECO:0000313" key="1">
    <source>
        <dbReference type="EMBL" id="MEE2059274.1"/>
    </source>
</evidence>
<organism evidence="1 2">
    <name type="scientific">Rhodococcus artemisiae</name>
    <dbReference type="NCBI Taxonomy" id="714159"/>
    <lineage>
        <taxon>Bacteria</taxon>
        <taxon>Bacillati</taxon>
        <taxon>Actinomycetota</taxon>
        <taxon>Actinomycetes</taxon>
        <taxon>Mycobacteriales</taxon>
        <taxon>Nocardiaceae</taxon>
        <taxon>Rhodococcus</taxon>
    </lineage>
</organism>
<comment type="caution">
    <text evidence="1">The sequence shown here is derived from an EMBL/GenBank/DDBJ whole genome shotgun (WGS) entry which is preliminary data.</text>
</comment>